<dbReference type="RefSeq" id="WP_220209737.1">
    <property type="nucleotide sequence ID" value="NZ_BNJK01000002.1"/>
</dbReference>
<feature type="signal peptide" evidence="1">
    <location>
        <begin position="1"/>
        <end position="26"/>
    </location>
</feature>
<feature type="chain" id="PRO_5035172636" evidence="1">
    <location>
        <begin position="27"/>
        <end position="142"/>
    </location>
</feature>
<evidence type="ECO:0000313" key="3">
    <source>
        <dbReference type="Proteomes" id="UP000597444"/>
    </source>
</evidence>
<protein>
    <submittedName>
        <fullName evidence="2">Uncharacterized protein</fullName>
    </submittedName>
</protein>
<evidence type="ECO:0000313" key="2">
    <source>
        <dbReference type="EMBL" id="GHO99074.1"/>
    </source>
</evidence>
<comment type="caution">
    <text evidence="2">The sequence shown here is derived from an EMBL/GenBank/DDBJ whole genome shotgun (WGS) entry which is preliminary data.</text>
</comment>
<reference evidence="2" key="1">
    <citation type="submission" date="2020-10" db="EMBL/GenBank/DDBJ databases">
        <title>Taxonomic study of unclassified bacteria belonging to the class Ktedonobacteria.</title>
        <authorList>
            <person name="Yabe S."/>
            <person name="Wang C.M."/>
            <person name="Zheng Y."/>
            <person name="Sakai Y."/>
            <person name="Cavaletti L."/>
            <person name="Monciardini P."/>
            <person name="Donadio S."/>
        </authorList>
    </citation>
    <scope>NUCLEOTIDE SEQUENCE</scope>
    <source>
        <strain evidence="2">ID150040</strain>
    </source>
</reference>
<name>A0A8J3INR6_9CHLR</name>
<proteinExistence type="predicted"/>
<dbReference type="Proteomes" id="UP000597444">
    <property type="component" value="Unassembled WGS sequence"/>
</dbReference>
<dbReference type="EMBL" id="BNJK01000002">
    <property type="protein sequence ID" value="GHO99074.1"/>
    <property type="molecule type" value="Genomic_DNA"/>
</dbReference>
<sequence>MLKMKMLLVVVGVISALVLMPGTSQASAYGVQYWGAFTVNVKGQSIGIPSGQLAHMISGSGYHINWDGANFAAAANVCDPSMRFTYGNGSYRLDGNVHWGCSHVGQWKYILNWNAPRGSACAELWAKNWQVRITRQCHYVYG</sequence>
<organism evidence="2 3">
    <name type="scientific">Reticulibacter mediterranei</name>
    <dbReference type="NCBI Taxonomy" id="2778369"/>
    <lineage>
        <taxon>Bacteria</taxon>
        <taxon>Bacillati</taxon>
        <taxon>Chloroflexota</taxon>
        <taxon>Ktedonobacteria</taxon>
        <taxon>Ktedonobacterales</taxon>
        <taxon>Reticulibacteraceae</taxon>
        <taxon>Reticulibacter</taxon>
    </lineage>
</organism>
<dbReference type="AlphaFoldDB" id="A0A8J3INR6"/>
<evidence type="ECO:0000256" key="1">
    <source>
        <dbReference type="SAM" id="SignalP"/>
    </source>
</evidence>
<accession>A0A8J3INR6</accession>
<keyword evidence="1" id="KW-0732">Signal</keyword>
<gene>
    <name evidence="2" type="ORF">KSF_091220</name>
</gene>
<keyword evidence="3" id="KW-1185">Reference proteome</keyword>